<keyword evidence="3" id="KW-1185">Reference proteome</keyword>
<dbReference type="Proteomes" id="UP001060733">
    <property type="component" value="Chromosome"/>
</dbReference>
<feature type="region of interest" description="Disordered" evidence="1">
    <location>
        <begin position="201"/>
        <end position="233"/>
    </location>
</feature>
<name>A0ABY6EJ80_9ACTN</name>
<proteinExistence type="predicted"/>
<evidence type="ECO:0000313" key="2">
    <source>
        <dbReference type="EMBL" id="UXY34403.1"/>
    </source>
</evidence>
<protein>
    <submittedName>
        <fullName evidence="2">Uncharacterized protein</fullName>
    </submittedName>
</protein>
<accession>A0ABY6EJ80</accession>
<evidence type="ECO:0000313" key="3">
    <source>
        <dbReference type="Proteomes" id="UP001060733"/>
    </source>
</evidence>
<sequence length="233" mass="24999">MAAAVPLGRRGTTTCRLAGPAETATRSRSPIPWTTVSLLDIPDVFIGSTDDGHTFVIINRRIHDADRLLTEAGFLAREHLGRTLYLLPPGTAQDAHERAGVAMYGLLAHTHGLIDLCWTTRWSPGSPVADPEIRFHFCDGTVAVTARTAAARSLLERHGFTPNGSSYRPPDGLDERRLLGAVTAAETHAYTHGLSVRVDLGIPTPSDIPPAPRRPSAAAPGSPTTPAARRRTR</sequence>
<feature type="compositionally biased region" description="Low complexity" evidence="1">
    <location>
        <begin position="214"/>
        <end position="227"/>
    </location>
</feature>
<dbReference type="EMBL" id="CP106795">
    <property type="protein sequence ID" value="UXY34403.1"/>
    <property type="molecule type" value="Genomic_DNA"/>
</dbReference>
<reference evidence="2" key="1">
    <citation type="submission" date="2022-10" db="EMBL/GenBank/DDBJ databases">
        <authorList>
            <person name="Mo P."/>
        </authorList>
    </citation>
    <scope>NUCLEOTIDE SEQUENCE</scope>
    <source>
        <strain evidence="2">HUAS 14-6</strain>
    </source>
</reference>
<organism evidence="2 3">
    <name type="scientific">Streptomyces albidocamelliae</name>
    <dbReference type="NCBI Taxonomy" id="2981135"/>
    <lineage>
        <taxon>Bacteria</taxon>
        <taxon>Bacillati</taxon>
        <taxon>Actinomycetota</taxon>
        <taxon>Actinomycetes</taxon>
        <taxon>Kitasatosporales</taxon>
        <taxon>Streptomycetaceae</taxon>
        <taxon>Streptomyces</taxon>
    </lineage>
</organism>
<dbReference type="RefSeq" id="WP_263277345.1">
    <property type="nucleotide sequence ID" value="NZ_CP106795.1"/>
</dbReference>
<gene>
    <name evidence="2" type="ORF">N8I86_06470</name>
</gene>
<evidence type="ECO:0000256" key="1">
    <source>
        <dbReference type="SAM" id="MobiDB-lite"/>
    </source>
</evidence>